<sequence length="253" mass="28997">MASDKRPNLQGKRTRNRRKRAAFRNSNRVSASITPNSDIDGDKQQPQQVLVESCSDLSSYDKIMSQSDTEDELDSGLVIVCCQTLPDFCSVFQPRHEMQSRLVGSKVFTVHIPTFQETCEGYITYTLKIMTCGHTFQVERRFSEFVACAAEINKHFATEVVVHSCAQRTDEKTAIVVANAYTWELPAKTWFRVSQTQDLEERRARLELSLETLLLQKNREICNLPLLRDFLMLDVFGVQVTQQNNHEIAAHFE</sequence>
<evidence type="ECO:0000256" key="1">
    <source>
        <dbReference type="SAM" id="MobiDB-lite"/>
    </source>
</evidence>
<evidence type="ECO:0000313" key="3">
    <source>
        <dbReference type="EMBL" id="TDH70446.1"/>
    </source>
</evidence>
<dbReference type="GeneID" id="94353420"/>
<organism evidence="3 4">
    <name type="scientific">Bremia lactucae</name>
    <name type="common">Lettuce downy mildew</name>
    <dbReference type="NCBI Taxonomy" id="4779"/>
    <lineage>
        <taxon>Eukaryota</taxon>
        <taxon>Sar</taxon>
        <taxon>Stramenopiles</taxon>
        <taxon>Oomycota</taxon>
        <taxon>Peronosporomycetes</taxon>
        <taxon>Peronosporales</taxon>
        <taxon>Peronosporaceae</taxon>
        <taxon>Bremia</taxon>
    </lineage>
</organism>
<protein>
    <recommendedName>
        <fullName evidence="2">PX domain-containing protein</fullName>
    </recommendedName>
</protein>
<dbReference type="Proteomes" id="UP000294530">
    <property type="component" value="Unassembled WGS sequence"/>
</dbReference>
<feature type="region of interest" description="Disordered" evidence="1">
    <location>
        <begin position="1"/>
        <end position="46"/>
    </location>
</feature>
<keyword evidence="4" id="KW-1185">Reference proteome</keyword>
<dbReference type="InterPro" id="IPR036871">
    <property type="entry name" value="PX_dom_sf"/>
</dbReference>
<dbReference type="KEGG" id="blac:94353420"/>
<dbReference type="SUPFAM" id="SSF64268">
    <property type="entry name" value="PX domain"/>
    <property type="match status" value="1"/>
</dbReference>
<dbReference type="AlphaFoldDB" id="A0A976FPH5"/>
<dbReference type="Gene3D" id="3.30.1520.10">
    <property type="entry name" value="Phox-like domain"/>
    <property type="match status" value="1"/>
</dbReference>
<name>A0A976FPH5_BRELC</name>
<feature type="domain" description="PX" evidence="2">
    <location>
        <begin position="103"/>
        <end position="238"/>
    </location>
</feature>
<comment type="caution">
    <text evidence="3">The sequence shown here is derived from an EMBL/GenBank/DDBJ whole genome shotgun (WGS) entry which is preliminary data.</text>
</comment>
<gene>
    <name evidence="3" type="ORF">CCR75_009710</name>
</gene>
<evidence type="ECO:0000313" key="4">
    <source>
        <dbReference type="Proteomes" id="UP000294530"/>
    </source>
</evidence>
<dbReference type="EMBL" id="SHOA02000014">
    <property type="protein sequence ID" value="TDH70446.1"/>
    <property type="molecule type" value="Genomic_DNA"/>
</dbReference>
<dbReference type="OrthoDB" id="41200at2759"/>
<evidence type="ECO:0000259" key="2">
    <source>
        <dbReference type="PROSITE" id="PS50195"/>
    </source>
</evidence>
<dbReference type="InterPro" id="IPR001683">
    <property type="entry name" value="PX_dom"/>
</dbReference>
<reference evidence="3 4" key="1">
    <citation type="journal article" date="2021" name="Genome Biol.">
        <title>AFLAP: assembly-free linkage analysis pipeline using k-mers from genome sequencing data.</title>
        <authorList>
            <person name="Fletcher K."/>
            <person name="Zhang L."/>
            <person name="Gil J."/>
            <person name="Han R."/>
            <person name="Cavanaugh K."/>
            <person name="Michelmore R."/>
        </authorList>
    </citation>
    <scope>NUCLEOTIDE SEQUENCE [LARGE SCALE GENOMIC DNA]</scope>
    <source>
        <strain evidence="3 4">SF5</strain>
    </source>
</reference>
<proteinExistence type="predicted"/>
<dbReference type="RefSeq" id="XP_067819945.1">
    <property type="nucleotide sequence ID" value="XM_067967749.1"/>
</dbReference>
<dbReference type="GO" id="GO:0035091">
    <property type="term" value="F:phosphatidylinositol binding"/>
    <property type="evidence" value="ECO:0007669"/>
    <property type="project" value="InterPro"/>
</dbReference>
<accession>A0A976FPH5</accession>
<dbReference type="PROSITE" id="PS50195">
    <property type="entry name" value="PX"/>
    <property type="match status" value="1"/>
</dbReference>
<feature type="compositionally biased region" description="Basic residues" evidence="1">
    <location>
        <begin position="12"/>
        <end position="22"/>
    </location>
</feature>
<dbReference type="Pfam" id="PF00787">
    <property type="entry name" value="PX"/>
    <property type="match status" value="1"/>
</dbReference>